<sequence length="367" mass="41066">MIADGEKGEVFHLLFVFMSLSAIEKVITILAKVLGDPISIVYHYDEYTEIKNADPERYSYVDVIYDAYCGVLKHIPSGKTIKFSIKAVLPNGDESLIEEDKDVMRMFEKFTDACAPIHCYVFGLEVNEEVSNVYWVNTFEGNVMQRPKTSVVNSPSRQRTPIKRHVQKTLANRSKSVVGGSRRIGKIFAGSREVHNLSSSSEADSLDNDDVDWQQPSGGSDDQNHSESEGCQSDGKDDEVSDGGQSGGCMSGNEGDDDEAMLKCVDSNKDIDDSNILKMEKGLLFDDVNAYRKYLRDFVIQEGVQILYLKNEKSRVTVASEWFWGILALPFTVSPSFFLCRLSGEFKTTAFSATTCWNRRTLALLNL</sequence>
<dbReference type="OrthoDB" id="1746950at2759"/>
<evidence type="ECO:0000313" key="3">
    <source>
        <dbReference type="Proteomes" id="UP001141806"/>
    </source>
</evidence>
<keyword evidence="3" id="KW-1185">Reference proteome</keyword>
<evidence type="ECO:0000256" key="1">
    <source>
        <dbReference type="SAM" id="MobiDB-lite"/>
    </source>
</evidence>
<dbReference type="Proteomes" id="UP001141806">
    <property type="component" value="Unassembled WGS sequence"/>
</dbReference>
<dbReference type="EMBL" id="JAMYWD010000001">
    <property type="protein sequence ID" value="KAJ4981441.1"/>
    <property type="molecule type" value="Genomic_DNA"/>
</dbReference>
<dbReference type="AlphaFoldDB" id="A0A9Q0L443"/>
<accession>A0A9Q0L443</accession>
<evidence type="ECO:0000313" key="2">
    <source>
        <dbReference type="EMBL" id="KAJ4981441.1"/>
    </source>
</evidence>
<proteinExistence type="predicted"/>
<protein>
    <submittedName>
        <fullName evidence="2">Uncharacterized protein</fullName>
    </submittedName>
</protein>
<comment type="caution">
    <text evidence="2">The sequence shown here is derived from an EMBL/GenBank/DDBJ whole genome shotgun (WGS) entry which is preliminary data.</text>
</comment>
<feature type="region of interest" description="Disordered" evidence="1">
    <location>
        <begin position="195"/>
        <end position="255"/>
    </location>
</feature>
<organism evidence="2 3">
    <name type="scientific">Protea cynaroides</name>
    <dbReference type="NCBI Taxonomy" id="273540"/>
    <lineage>
        <taxon>Eukaryota</taxon>
        <taxon>Viridiplantae</taxon>
        <taxon>Streptophyta</taxon>
        <taxon>Embryophyta</taxon>
        <taxon>Tracheophyta</taxon>
        <taxon>Spermatophyta</taxon>
        <taxon>Magnoliopsida</taxon>
        <taxon>Proteales</taxon>
        <taxon>Proteaceae</taxon>
        <taxon>Protea</taxon>
    </lineage>
</organism>
<gene>
    <name evidence="2" type="ORF">NE237_032278</name>
</gene>
<name>A0A9Q0L443_9MAGN</name>
<reference evidence="2" key="1">
    <citation type="journal article" date="2023" name="Plant J.">
        <title>The genome of the king protea, Protea cynaroides.</title>
        <authorList>
            <person name="Chang J."/>
            <person name="Duong T.A."/>
            <person name="Schoeman C."/>
            <person name="Ma X."/>
            <person name="Roodt D."/>
            <person name="Barker N."/>
            <person name="Li Z."/>
            <person name="Van de Peer Y."/>
            <person name="Mizrachi E."/>
        </authorList>
    </citation>
    <scope>NUCLEOTIDE SEQUENCE</scope>
    <source>
        <tissue evidence="2">Young leaves</tissue>
    </source>
</reference>